<proteinExistence type="predicted"/>
<sequence length="131" mass="14785">MGLAFHSQKVLFKCSEHKSNFIPFFSPVPVWLRLQLARGSPHCPHSMSVWSPHLAQDYRSLCLFLGDKLDIQTQHYKLCNFKLNIGSGLRVDFISHIFPVSHLSTPPQCAGSPAPPSLSVVLTSVLVHWWH</sequence>
<keyword evidence="2" id="KW-1185">Reference proteome</keyword>
<accession>A0ABN8YQR4</accession>
<dbReference type="Proteomes" id="UP001176941">
    <property type="component" value="Chromosome 21"/>
</dbReference>
<reference evidence="1" key="1">
    <citation type="submission" date="2023-04" db="EMBL/GenBank/DDBJ databases">
        <authorList>
            <consortium name="ELIXIR-Norway"/>
        </authorList>
    </citation>
    <scope>NUCLEOTIDE SEQUENCE [LARGE SCALE GENOMIC DNA]</scope>
</reference>
<gene>
    <name evidence="1" type="ORF">MRATA1EN1_LOCUS11904</name>
</gene>
<name>A0ABN8YQR4_RANTA</name>
<dbReference type="EMBL" id="OX459957">
    <property type="protein sequence ID" value="CAI9162942.1"/>
    <property type="molecule type" value="Genomic_DNA"/>
</dbReference>
<protein>
    <submittedName>
        <fullName evidence="1">Uncharacterized protein</fullName>
    </submittedName>
</protein>
<evidence type="ECO:0000313" key="1">
    <source>
        <dbReference type="EMBL" id="CAI9162942.1"/>
    </source>
</evidence>
<organism evidence="1 2">
    <name type="scientific">Rangifer tarandus platyrhynchus</name>
    <name type="common">Svalbard reindeer</name>
    <dbReference type="NCBI Taxonomy" id="3082113"/>
    <lineage>
        <taxon>Eukaryota</taxon>
        <taxon>Metazoa</taxon>
        <taxon>Chordata</taxon>
        <taxon>Craniata</taxon>
        <taxon>Vertebrata</taxon>
        <taxon>Euteleostomi</taxon>
        <taxon>Mammalia</taxon>
        <taxon>Eutheria</taxon>
        <taxon>Laurasiatheria</taxon>
        <taxon>Artiodactyla</taxon>
        <taxon>Ruminantia</taxon>
        <taxon>Pecora</taxon>
        <taxon>Cervidae</taxon>
        <taxon>Odocoileinae</taxon>
        <taxon>Rangifer</taxon>
    </lineage>
</organism>
<evidence type="ECO:0000313" key="2">
    <source>
        <dbReference type="Proteomes" id="UP001176941"/>
    </source>
</evidence>